<dbReference type="Proteomes" id="UP001215598">
    <property type="component" value="Unassembled WGS sequence"/>
</dbReference>
<comment type="caution">
    <text evidence="1">The sequence shown here is derived from an EMBL/GenBank/DDBJ whole genome shotgun (WGS) entry which is preliminary data.</text>
</comment>
<dbReference type="AlphaFoldDB" id="A0AAD7JQK4"/>
<evidence type="ECO:0008006" key="3">
    <source>
        <dbReference type="Google" id="ProtNLM"/>
    </source>
</evidence>
<proteinExistence type="predicted"/>
<sequence>MPEFKGKKLTDDNHYRWSFAFRAFAKTQGTKELYLGEWTCPTTGPTSKGVKAWQAKAALAAADLIAAVEESQYVHLRGLEEDPAAMWANLLLVHTTGQAATDTLTAWSAFHDAKYTDFSIHLKTHIGNILEIVDQLATIFHDPPSPDQVIARILSSLPTPEFDDAIRFITTSTRVSDRTWVTAHLLKEEFVLRRKGLLGGVITVDDGSALKFPSAMQATTAAATTSAPTTVVPVTCSNCGRRGHVLEACFQPGGPKEGEIPDWYNKRHEVKANFTEVFAL</sequence>
<accession>A0AAD7JQK4</accession>
<protein>
    <recommendedName>
        <fullName evidence="3">CCHC-type domain-containing protein</fullName>
    </recommendedName>
</protein>
<name>A0AAD7JQK4_9AGAR</name>
<evidence type="ECO:0000313" key="2">
    <source>
        <dbReference type="Proteomes" id="UP001215598"/>
    </source>
</evidence>
<reference evidence="1" key="1">
    <citation type="submission" date="2023-03" db="EMBL/GenBank/DDBJ databases">
        <title>Massive genome expansion in bonnet fungi (Mycena s.s.) driven by repeated elements and novel gene families across ecological guilds.</title>
        <authorList>
            <consortium name="Lawrence Berkeley National Laboratory"/>
            <person name="Harder C.B."/>
            <person name="Miyauchi S."/>
            <person name="Viragh M."/>
            <person name="Kuo A."/>
            <person name="Thoen E."/>
            <person name="Andreopoulos B."/>
            <person name="Lu D."/>
            <person name="Skrede I."/>
            <person name="Drula E."/>
            <person name="Henrissat B."/>
            <person name="Morin E."/>
            <person name="Kohler A."/>
            <person name="Barry K."/>
            <person name="LaButti K."/>
            <person name="Morin E."/>
            <person name="Salamov A."/>
            <person name="Lipzen A."/>
            <person name="Mereny Z."/>
            <person name="Hegedus B."/>
            <person name="Baldrian P."/>
            <person name="Stursova M."/>
            <person name="Weitz H."/>
            <person name="Taylor A."/>
            <person name="Grigoriev I.V."/>
            <person name="Nagy L.G."/>
            <person name="Martin F."/>
            <person name="Kauserud H."/>
        </authorList>
    </citation>
    <scope>NUCLEOTIDE SEQUENCE</scope>
    <source>
        <strain evidence="1">CBHHK182m</strain>
    </source>
</reference>
<gene>
    <name evidence="1" type="ORF">B0H16DRAFT_1516619</name>
</gene>
<keyword evidence="2" id="KW-1185">Reference proteome</keyword>
<dbReference type="EMBL" id="JARKIB010000017">
    <property type="protein sequence ID" value="KAJ7769859.1"/>
    <property type="molecule type" value="Genomic_DNA"/>
</dbReference>
<organism evidence="1 2">
    <name type="scientific">Mycena metata</name>
    <dbReference type="NCBI Taxonomy" id="1033252"/>
    <lineage>
        <taxon>Eukaryota</taxon>
        <taxon>Fungi</taxon>
        <taxon>Dikarya</taxon>
        <taxon>Basidiomycota</taxon>
        <taxon>Agaricomycotina</taxon>
        <taxon>Agaricomycetes</taxon>
        <taxon>Agaricomycetidae</taxon>
        <taxon>Agaricales</taxon>
        <taxon>Marasmiineae</taxon>
        <taxon>Mycenaceae</taxon>
        <taxon>Mycena</taxon>
    </lineage>
</organism>
<evidence type="ECO:0000313" key="1">
    <source>
        <dbReference type="EMBL" id="KAJ7769859.1"/>
    </source>
</evidence>
<dbReference type="Pfam" id="PF14223">
    <property type="entry name" value="Retrotran_gag_2"/>
    <property type="match status" value="1"/>
</dbReference>